<evidence type="ECO:0000313" key="6">
    <source>
        <dbReference type="EMBL" id="CAI3992912.1"/>
    </source>
</evidence>
<dbReference type="Pfam" id="PF07394">
    <property type="entry name" value="DUF1501"/>
    <property type="match status" value="1"/>
</dbReference>
<feature type="compositionally biased region" description="Pro residues" evidence="4">
    <location>
        <begin position="227"/>
        <end position="239"/>
    </location>
</feature>
<evidence type="ECO:0000259" key="5">
    <source>
        <dbReference type="PROSITE" id="PS50011"/>
    </source>
</evidence>
<dbReference type="GO" id="GO:0004672">
    <property type="term" value="F:protein kinase activity"/>
    <property type="evidence" value="ECO:0007669"/>
    <property type="project" value="InterPro"/>
</dbReference>
<evidence type="ECO:0000256" key="3">
    <source>
        <dbReference type="PROSITE-ProRule" id="PRU10141"/>
    </source>
</evidence>
<feature type="region of interest" description="Disordered" evidence="4">
    <location>
        <begin position="2570"/>
        <end position="2597"/>
    </location>
</feature>
<feature type="domain" description="Protein kinase" evidence="5">
    <location>
        <begin position="2056"/>
        <end position="2454"/>
    </location>
</feature>
<dbReference type="InterPro" id="IPR000719">
    <property type="entry name" value="Prot_kinase_dom"/>
</dbReference>
<dbReference type="SUPFAM" id="SSF55856">
    <property type="entry name" value="Cytochrome b5-like heme/steroid binding domain"/>
    <property type="match status" value="1"/>
</dbReference>
<dbReference type="Proteomes" id="UP001152797">
    <property type="component" value="Unassembled WGS sequence"/>
</dbReference>
<dbReference type="SUPFAM" id="SSF56112">
    <property type="entry name" value="Protein kinase-like (PK-like)"/>
    <property type="match status" value="2"/>
</dbReference>
<keyword evidence="8" id="KW-0418">Kinase</keyword>
<dbReference type="PANTHER" id="PTHR43737">
    <property type="entry name" value="BLL7424 PROTEIN"/>
    <property type="match status" value="1"/>
</dbReference>
<protein>
    <submittedName>
        <fullName evidence="8">Death-associated protein kinase 3 (DAP kinase 3) (DAP-like kinase) (Dlk) (MYPT1 kinase) (Zipper-interacting protein kinase) (ZIP-kinase)</fullName>
    </submittedName>
</protein>
<dbReference type="SMART" id="SM00220">
    <property type="entry name" value="S_TKc"/>
    <property type="match status" value="1"/>
</dbReference>
<accession>A0A9P1CIJ2</accession>
<dbReference type="OrthoDB" id="411021at2759"/>
<dbReference type="PROSITE" id="PS50011">
    <property type="entry name" value="PROTEIN_KINASE_DOM"/>
    <property type="match status" value="2"/>
</dbReference>
<name>A0A9P1CIJ2_9DINO</name>
<evidence type="ECO:0000313" key="9">
    <source>
        <dbReference type="Proteomes" id="UP001152797"/>
    </source>
</evidence>
<dbReference type="EMBL" id="CAMXCT020001776">
    <property type="protein sequence ID" value="CAL1146287.1"/>
    <property type="molecule type" value="Genomic_DNA"/>
</dbReference>
<dbReference type="PANTHER" id="PTHR43737:SF1">
    <property type="entry name" value="DUF1501 DOMAIN-CONTAINING PROTEIN"/>
    <property type="match status" value="1"/>
</dbReference>
<dbReference type="EMBL" id="CAMXCT030001776">
    <property type="protein sequence ID" value="CAL4780224.1"/>
    <property type="molecule type" value="Genomic_DNA"/>
</dbReference>
<comment type="caution">
    <text evidence="6">The sequence shown here is derived from an EMBL/GenBank/DDBJ whole genome shotgun (WGS) entry which is preliminary data.</text>
</comment>
<dbReference type="Pfam" id="PF08811">
    <property type="entry name" value="DUF1800"/>
    <property type="match status" value="2"/>
</dbReference>
<dbReference type="InterPro" id="IPR008271">
    <property type="entry name" value="Ser/Thr_kinase_AS"/>
</dbReference>
<dbReference type="InterPro" id="IPR014917">
    <property type="entry name" value="DUF1800"/>
</dbReference>
<feature type="compositionally biased region" description="Basic and acidic residues" evidence="4">
    <location>
        <begin position="2465"/>
        <end position="2480"/>
    </location>
</feature>
<dbReference type="InterPro" id="IPR017441">
    <property type="entry name" value="Protein_kinase_ATP_BS"/>
</dbReference>
<evidence type="ECO:0000256" key="1">
    <source>
        <dbReference type="ARBA" id="ARBA00022741"/>
    </source>
</evidence>
<keyword evidence="8" id="KW-0808">Transferase</keyword>
<evidence type="ECO:0000313" key="8">
    <source>
        <dbReference type="EMBL" id="CAL4780224.1"/>
    </source>
</evidence>
<dbReference type="PROSITE" id="PS00107">
    <property type="entry name" value="PROTEIN_KINASE_ATP"/>
    <property type="match status" value="1"/>
</dbReference>
<feature type="binding site" evidence="3">
    <location>
        <position position="47"/>
    </location>
    <ligand>
        <name>ATP</name>
        <dbReference type="ChEBI" id="CHEBI:30616"/>
    </ligand>
</feature>
<evidence type="ECO:0000256" key="4">
    <source>
        <dbReference type="SAM" id="MobiDB-lite"/>
    </source>
</evidence>
<evidence type="ECO:0000313" key="7">
    <source>
        <dbReference type="EMBL" id="CAL1146287.1"/>
    </source>
</evidence>
<reference evidence="7" key="2">
    <citation type="submission" date="2024-04" db="EMBL/GenBank/DDBJ databases">
        <authorList>
            <person name="Chen Y."/>
            <person name="Shah S."/>
            <person name="Dougan E. K."/>
            <person name="Thang M."/>
            <person name="Chan C."/>
        </authorList>
    </citation>
    <scope>NUCLEOTIDE SEQUENCE [LARGE SCALE GENOMIC DNA]</scope>
</reference>
<dbReference type="GO" id="GO:0005524">
    <property type="term" value="F:ATP binding"/>
    <property type="evidence" value="ECO:0007669"/>
    <property type="project" value="UniProtKB-UniRule"/>
</dbReference>
<feature type="domain" description="Protein kinase" evidence="5">
    <location>
        <begin position="18"/>
        <end position="293"/>
    </location>
</feature>
<sequence>MSPNVAEEQALPHFQDAYKLGEFLGSGSMSVVRRCVRKVDSQTFAVKCITAIDEEVRQFSRDEYELVRTLRHPAIITFRAWFEGPVSAWIVMDLCSGGSVESFVRREGALRETQVQDLGFQLIRGIDYLHHKRVVHRDLKPANLLLHRQQLSTSSAIGLLEACRTGTRLKPTDPEHFGSATDISPAQIQWPLVGNWELDSQTCHKGVGAPVDTTKVPMLPAGAATPRAPPRTTPKSPPPRHNKEAWGRWKEQRDDETSAEYLTRLRSVYGKERPTEPKTKEGGVEPKVANAFVKKPPDAKELNTTHPADAKSGFDRMESGPVLGSHCCISLENYTCLRYGSDEFLDVGGGKDRACRGATETDNDPSHYTISSGSLQECKQACRDNLACVGIEHAGTRCEIWTRSDGIQSSSFSAGSLCQKLEFTYVDGSLNRACRGENINDNAASYYSVSTASMAGCKENCRKTPGCVGIEFINSRCEVWTRPEGIKVGKEAAGYTCLKYHGGLHAAPSTKQERDARFLIQSTFGPTLATLAELGYTTYDGWIQKQMSLPPSLLRVYYRKRVNPRPVRLASDMDSGRPASRCAAGSRWVHHAILKTDEWRTIKVSNNKILVDGFFRTDIDPHFIGNDLREPKACTNIEPLSWADAGYGCSTHQDKVERECTKDSVWVEDQYCAQTCFNLGLGYEEDDCSPGWPSFSYEGYICKVSYDSTRAWIKLSTSSSCTGAFTAMLNPGVWKSNPDDSITQPLLFDVFRPGVLLLKEPPAQCNLGTIVQSNVESSGRFYMLEERVELLENTLENPAATGVTGGKCPTVPKTFLNEHSCKLLPGCLALGQQGLTVSLTLDTLAKFFSVGGRYVYVVSGLRTTASPCGKVSRWKQLACPSACVASDLENATAETIRTSIQQAADQGNVRDIDLSCSGVDAGSIVQVGDVFFQHVHNDEDNVFDFTDWTLQHPGGASKIKQFTSKGYTLVFPSWHPMDRWDSGIAPDVIGPGFVGKMGNSVRFHNLPQPLQTDAIAESLGAAATDQELSEVCGSPGEVANNPYLGHRLSFKHGAPDDWHFDSDYGFWWNRDHRTKSAVWTMQALFADDQLRQRVAWALSQIYVCSVNGGGYSERAESWLNYYDIFVRNAFGNLRDVLREVTYNPIMGDYLTYKRNRAMDETGRFPDENYAREVMQLFSIGLWKLNPDGSEMKDANGNSIPTYGNDAIMDFARVFTGFDEQRDRGNLEYVDGKNRIDPMQMKTHSQLVDWHDRYPKPTLDGGYLGDGYPLCSDAAEQSFLRKGALYTFIGKSLDGHGALNLSKSSDLFKALCFESGGTCQYNLTVTLGETVPCNGQECTTHAVKHVHVDGGFYEYLEPTCVNLFFFNGQVSREGGRRWGWTTKCRDQNALIAGVSCCNGCKNRTTGWMDRRNITCENAATTWPEMLTEKCNLDEGWRSSKYCQLACWEAGVGYDGDDCSHGPWEGEQICNYNMERVRFGTAAKVCQSKGLQICTQKLEGYGCSYDDIHVWTQDTCSYEVLVYPDGMVSSNWTSKSRQNKFSVSWKDGRFPSSQSCPGGCQVFGDVCSCGMTEEIRPVFSQMPTVSDLAKLKIGATPPISACSECDGSIRVYNQGQTVDEHTVFEHQGKFYSNKESVVLVSGGFEFRNPPVFLPSVYAETRQALSEVESLLDHLFEHPNTAPFISYRLIQRLVTSNPSRAYVKDVADAFKTGKYKGKTYSGRYGDLAATTAAILLHDEARIPRSPSDGALREPLLKFIHVMRSLEYKDRDPDRMIILKNLQDTIGEFPFQHPSVFSYYLPDFKPDNFPDGMVAPEFQVFTPTQIINFVNGVSALIDHGLSDCSRGFGESEPTCAYGELQLGPLDCIQPSLDQLDLLLTGGRIHNKAILRAAYDEAAGSDRYKVAQKAVILSPEFNTIGHPFPMGVRSPTPPEPAKEPQEYKAMVMVFLNGGADSFNMLVPMNCPLYDEYRDVRQRVALDPTTLHKINATGQPCSEFGIHPELDVFKELYDSNELAFAANVGSLVEPLDKASYKDGSGERCVGLFSHSDQQRAAQTLTCQYASASNKGAGGRLADALAAGTKKLRTMSFSLKGSQPWTQGFDTSAQILTNGEPIGLQKEGQLQVIIDNITSIKHGNIYCEEYSQKVAAALDFNAKLRASLRSVELKTSFYTDNKDLTKQLREVARVERDLFFVQLGGFDNHRDVGRELPRRFDSVNHGFKKFVAEMKAQNLFESVVMVTHSDFARTLTPNSGAGTDHAWAGNYVVAGGGIKGGKIFNSFPKSLLPGAEQDAGRGRLIPKFPFENFMLPIAQWMGLEESQFQQVFPNVGNFNSSSFIDKVNLFNCRFLPQHLHRLINRLKAISLCTQLYNAPELRFGRLWNERIDIWASGLCLYFMLKKHVPFTIGDQKVAGTLLAGKLPYIDWSTMSPLAGNLIRQCLCVEPYDRPTAMELRLHRFFASKRMPESRKGSIEHVEVRDRRESKESLSTGTSSFTASRRMSLENAPLERSVMVSSCGLIFMGPARAGGEGRHNRGSVWLEVEERLQRRGGSKATAERLSPAFLGARSFPAFSPNNCSSPCSSQLPQRHSAADGESSSRMRSHSMYLSTPKACDAMPRSPQQRAKDLDERWKEPRSFDVLLRMANQKFRQMNELLHEDSQPQAPEEATETMLEMREVPHDEDRSLARSQAEQVRCFPLLLALRFGSQLCSWTWKICKGT</sequence>
<evidence type="ECO:0000256" key="2">
    <source>
        <dbReference type="ARBA" id="ARBA00022840"/>
    </source>
</evidence>
<feature type="compositionally biased region" description="Basic and acidic residues" evidence="4">
    <location>
        <begin position="241"/>
        <end position="252"/>
    </location>
</feature>
<organism evidence="6">
    <name type="scientific">Cladocopium goreaui</name>
    <dbReference type="NCBI Taxonomy" id="2562237"/>
    <lineage>
        <taxon>Eukaryota</taxon>
        <taxon>Sar</taxon>
        <taxon>Alveolata</taxon>
        <taxon>Dinophyceae</taxon>
        <taxon>Suessiales</taxon>
        <taxon>Symbiodiniaceae</taxon>
        <taxon>Cladocopium</taxon>
    </lineage>
</organism>
<dbReference type="InterPro" id="IPR010869">
    <property type="entry name" value="DUF1501"/>
</dbReference>
<dbReference type="Pfam" id="PF00069">
    <property type="entry name" value="Pkinase"/>
    <property type="match status" value="2"/>
</dbReference>
<feature type="region of interest" description="Disordered" evidence="4">
    <location>
        <begin position="2465"/>
        <end position="2490"/>
    </location>
</feature>
<feature type="region of interest" description="Disordered" evidence="4">
    <location>
        <begin position="220"/>
        <end position="252"/>
    </location>
</feature>
<dbReference type="Gene3D" id="1.10.510.10">
    <property type="entry name" value="Transferase(Phosphotransferase) domain 1"/>
    <property type="match status" value="2"/>
</dbReference>
<gene>
    <name evidence="6" type="ORF">C1SCF055_LOCUS19705</name>
</gene>
<dbReference type="EMBL" id="CAMXCT010001776">
    <property type="protein sequence ID" value="CAI3992912.1"/>
    <property type="molecule type" value="Genomic_DNA"/>
</dbReference>
<dbReference type="CDD" id="cd00180">
    <property type="entry name" value="PKc"/>
    <property type="match status" value="1"/>
</dbReference>
<dbReference type="PROSITE" id="PS00108">
    <property type="entry name" value="PROTEIN_KINASE_ST"/>
    <property type="match status" value="1"/>
</dbReference>
<proteinExistence type="predicted"/>
<feature type="region of interest" description="Disordered" evidence="4">
    <location>
        <begin position="2604"/>
        <end position="2623"/>
    </location>
</feature>
<reference evidence="6" key="1">
    <citation type="submission" date="2022-10" db="EMBL/GenBank/DDBJ databases">
        <authorList>
            <person name="Chen Y."/>
            <person name="Dougan E. K."/>
            <person name="Chan C."/>
            <person name="Rhodes N."/>
            <person name="Thang M."/>
        </authorList>
    </citation>
    <scope>NUCLEOTIDE SEQUENCE</scope>
</reference>
<dbReference type="InterPro" id="IPR011009">
    <property type="entry name" value="Kinase-like_dom_sf"/>
</dbReference>
<keyword evidence="1 3" id="KW-0547">Nucleotide-binding</keyword>
<feature type="compositionally biased region" description="Polar residues" evidence="4">
    <location>
        <begin position="2481"/>
        <end position="2490"/>
    </location>
</feature>
<dbReference type="InterPro" id="IPR036400">
    <property type="entry name" value="Cyt_B5-like_heme/steroid_sf"/>
</dbReference>
<keyword evidence="2 3" id="KW-0067">ATP-binding</keyword>
<keyword evidence="9" id="KW-1185">Reference proteome</keyword>